<dbReference type="InterPro" id="IPR050266">
    <property type="entry name" value="AB_hydrolase_sf"/>
</dbReference>
<reference evidence="5 6" key="1">
    <citation type="submission" date="2015-06" db="EMBL/GenBank/DDBJ databases">
        <title>Draft genome of the moderately acidophilic sulfate reducer Candidatus Desulfosporosinus acididurans strain M1.</title>
        <authorList>
            <person name="Poehlein A."/>
            <person name="Petzsch P."/>
            <person name="Johnson B.D."/>
            <person name="Schloemann M."/>
            <person name="Daniel R."/>
            <person name="Muehling M."/>
        </authorList>
    </citation>
    <scope>NUCLEOTIDE SEQUENCE [LARGE SCALE GENOMIC DNA]</scope>
    <source>
        <strain evidence="5 6">M1</strain>
    </source>
</reference>
<feature type="active site" description="Charge relay system" evidence="2">
    <location>
        <position position="172"/>
    </location>
</feature>
<feature type="active site" description="Charge relay system" evidence="2">
    <location>
        <position position="201"/>
    </location>
</feature>
<evidence type="ECO:0000313" key="5">
    <source>
        <dbReference type="EMBL" id="KLU66500.1"/>
    </source>
</evidence>
<dbReference type="EC" id="3.1.1.23" evidence="5"/>
<organism evidence="5 6">
    <name type="scientific">Desulfosporosinus acididurans</name>
    <dbReference type="NCBI Taxonomy" id="476652"/>
    <lineage>
        <taxon>Bacteria</taxon>
        <taxon>Bacillati</taxon>
        <taxon>Bacillota</taxon>
        <taxon>Clostridia</taxon>
        <taxon>Eubacteriales</taxon>
        <taxon>Desulfitobacteriaceae</taxon>
        <taxon>Desulfosporosinus</taxon>
    </lineage>
</organism>
<sequence length="227" mass="25270">MEKFNTGCLLIHGFAGSRREIDSLVTKLNESGFPTAVPLLAGHESSRRDLARAKYTDWIQSVVAAYADLEKRCHNVVVIGFSMGGLLGIQLCQVHKIQALVLINTPIFYGNMKQVIFNLRCDFRFYARKYLSSSAKVPPFPALIQFVILLNKTKSLLANIKCTSMIIQTLDDDTVKPESANYLNSRIAGLRVLKTYPTGGHVVFQSATGEKIGAELCLFLQELERLN</sequence>
<dbReference type="GO" id="GO:0047372">
    <property type="term" value="F:monoacylglycerol lipase activity"/>
    <property type="evidence" value="ECO:0007669"/>
    <property type="project" value="UniProtKB-EC"/>
</dbReference>
<dbReference type="PANTHER" id="PTHR43798:SF31">
    <property type="entry name" value="AB HYDROLASE SUPERFAMILY PROTEIN YCLE"/>
    <property type="match status" value="1"/>
</dbReference>
<evidence type="ECO:0000313" key="6">
    <source>
        <dbReference type="Proteomes" id="UP000036356"/>
    </source>
</evidence>
<dbReference type="SUPFAM" id="SSF53474">
    <property type="entry name" value="alpha/beta-Hydrolases"/>
    <property type="match status" value="1"/>
</dbReference>
<dbReference type="EMBL" id="LDZY01000004">
    <property type="protein sequence ID" value="KLU66500.1"/>
    <property type="molecule type" value="Genomic_DNA"/>
</dbReference>
<dbReference type="AlphaFoldDB" id="A0A0J1FSP2"/>
<gene>
    <name evidence="5" type="ORF">DEAC_c11660</name>
</gene>
<proteinExistence type="predicted"/>
<dbReference type="PATRIC" id="fig|476652.3.peg.1191"/>
<dbReference type="InterPro" id="IPR012354">
    <property type="entry name" value="Esterase_lipase"/>
</dbReference>
<feature type="binding site" evidence="3">
    <location>
        <position position="14"/>
    </location>
    <ligand>
        <name>substrate</name>
    </ligand>
</feature>
<dbReference type="GO" id="GO:0016020">
    <property type="term" value="C:membrane"/>
    <property type="evidence" value="ECO:0007669"/>
    <property type="project" value="TreeGrafter"/>
</dbReference>
<evidence type="ECO:0000256" key="2">
    <source>
        <dbReference type="PIRSR" id="PIRSR017388-1"/>
    </source>
</evidence>
<name>A0A0J1FSP2_9FIRM</name>
<dbReference type="InterPro" id="IPR029058">
    <property type="entry name" value="AB_hydrolase_fold"/>
</dbReference>
<feature type="domain" description="AB hydrolase-1" evidence="4">
    <location>
        <begin position="9"/>
        <end position="114"/>
    </location>
</feature>
<accession>A0A0J1FSP2</accession>
<dbReference type="PANTHER" id="PTHR43798">
    <property type="entry name" value="MONOACYLGLYCEROL LIPASE"/>
    <property type="match status" value="1"/>
</dbReference>
<feature type="active site" description="Nucleophile" evidence="2">
    <location>
        <position position="82"/>
    </location>
</feature>
<dbReference type="Proteomes" id="UP000036356">
    <property type="component" value="Unassembled WGS sequence"/>
</dbReference>
<dbReference type="RefSeq" id="WP_053006291.1">
    <property type="nucleotide sequence ID" value="NZ_LDZY01000004.1"/>
</dbReference>
<dbReference type="Pfam" id="PF00561">
    <property type="entry name" value="Abhydrolase_1"/>
    <property type="match status" value="1"/>
</dbReference>
<dbReference type="PIRSF" id="PIRSF017388">
    <property type="entry name" value="Esterase_lipase"/>
    <property type="match status" value="1"/>
</dbReference>
<evidence type="ECO:0000259" key="4">
    <source>
        <dbReference type="Pfam" id="PF00561"/>
    </source>
</evidence>
<dbReference type="Gene3D" id="3.40.50.1820">
    <property type="entry name" value="alpha/beta hydrolase"/>
    <property type="match status" value="1"/>
</dbReference>
<dbReference type="STRING" id="476652.DEAC_c11660"/>
<evidence type="ECO:0000256" key="1">
    <source>
        <dbReference type="ARBA" id="ARBA00022801"/>
    </source>
</evidence>
<dbReference type="InterPro" id="IPR000073">
    <property type="entry name" value="AB_hydrolase_1"/>
</dbReference>
<keyword evidence="1 5" id="KW-0378">Hydrolase</keyword>
<comment type="caution">
    <text evidence="5">The sequence shown here is derived from an EMBL/GenBank/DDBJ whole genome shotgun (WGS) entry which is preliminary data.</text>
</comment>
<protein>
    <submittedName>
        <fullName evidence="5">Thermostable monoacylglycerol lipase</fullName>
        <ecNumber evidence="5">3.1.1.23</ecNumber>
    </submittedName>
</protein>
<keyword evidence="6" id="KW-1185">Reference proteome</keyword>
<feature type="binding site" evidence="3">
    <location>
        <position position="83"/>
    </location>
    <ligand>
        <name>substrate</name>
    </ligand>
</feature>
<evidence type="ECO:0000256" key="3">
    <source>
        <dbReference type="PIRSR" id="PIRSR017388-2"/>
    </source>
</evidence>